<evidence type="ECO:0000313" key="2">
    <source>
        <dbReference type="Proteomes" id="UP001183202"/>
    </source>
</evidence>
<gene>
    <name evidence="1" type="ORF">RM445_30525</name>
</gene>
<dbReference type="RefSeq" id="WP_311560342.1">
    <property type="nucleotide sequence ID" value="NZ_JAVREJ010000047.1"/>
</dbReference>
<name>A0ABU2NJE4_9PSEU</name>
<dbReference type="Proteomes" id="UP001183202">
    <property type="component" value="Unassembled WGS sequence"/>
</dbReference>
<sequence>MAPVSTGTNSITIEDINSVPSLPAPSGTLAGMYCVVPVGMCWTPSLVVSSRIAPSGQ</sequence>
<keyword evidence="2" id="KW-1185">Reference proteome</keyword>
<protein>
    <submittedName>
        <fullName evidence="1">Uncharacterized protein</fullName>
    </submittedName>
</protein>
<organism evidence="1 2">
    <name type="scientific">Pseudonocardia charpentierae</name>
    <dbReference type="NCBI Taxonomy" id="3075545"/>
    <lineage>
        <taxon>Bacteria</taxon>
        <taxon>Bacillati</taxon>
        <taxon>Actinomycetota</taxon>
        <taxon>Actinomycetes</taxon>
        <taxon>Pseudonocardiales</taxon>
        <taxon>Pseudonocardiaceae</taxon>
        <taxon>Pseudonocardia</taxon>
    </lineage>
</organism>
<accession>A0ABU2NJE4</accession>
<evidence type="ECO:0000313" key="1">
    <source>
        <dbReference type="EMBL" id="MDT0353830.1"/>
    </source>
</evidence>
<proteinExistence type="predicted"/>
<dbReference type="EMBL" id="JAVREJ010000047">
    <property type="protein sequence ID" value="MDT0353830.1"/>
    <property type="molecule type" value="Genomic_DNA"/>
</dbReference>
<reference evidence="2" key="1">
    <citation type="submission" date="2023-07" db="EMBL/GenBank/DDBJ databases">
        <title>30 novel species of actinomycetes from the DSMZ collection.</title>
        <authorList>
            <person name="Nouioui I."/>
        </authorList>
    </citation>
    <scope>NUCLEOTIDE SEQUENCE [LARGE SCALE GENOMIC DNA]</scope>
    <source>
        <strain evidence="2">DSM 45834</strain>
    </source>
</reference>
<comment type="caution">
    <text evidence="1">The sequence shown here is derived from an EMBL/GenBank/DDBJ whole genome shotgun (WGS) entry which is preliminary data.</text>
</comment>